<evidence type="ECO:0000256" key="2">
    <source>
        <dbReference type="SAM" id="Phobius"/>
    </source>
</evidence>
<evidence type="ECO:0000313" key="4">
    <source>
        <dbReference type="Proteomes" id="UP001159427"/>
    </source>
</evidence>
<proteinExistence type="predicted"/>
<gene>
    <name evidence="3" type="ORF">PEVE_00013475</name>
</gene>
<dbReference type="Proteomes" id="UP001159427">
    <property type="component" value="Unassembled WGS sequence"/>
</dbReference>
<feature type="compositionally biased region" description="Polar residues" evidence="1">
    <location>
        <begin position="142"/>
        <end position="152"/>
    </location>
</feature>
<accession>A0ABN8LE37</accession>
<organism evidence="3 4">
    <name type="scientific">Porites evermanni</name>
    <dbReference type="NCBI Taxonomy" id="104178"/>
    <lineage>
        <taxon>Eukaryota</taxon>
        <taxon>Metazoa</taxon>
        <taxon>Cnidaria</taxon>
        <taxon>Anthozoa</taxon>
        <taxon>Hexacorallia</taxon>
        <taxon>Scleractinia</taxon>
        <taxon>Fungiina</taxon>
        <taxon>Poritidae</taxon>
        <taxon>Porites</taxon>
    </lineage>
</organism>
<keyword evidence="2" id="KW-0812">Transmembrane</keyword>
<sequence length="171" mass="19203">MCFMLFWILPNCDARPPPCKDGKLYEDSIFTYIDCSVCLTQSHYKNCRTCCPMTQASAQYDQTMMTLVQSSNRPWPITTALDEESSAPSEHKSRFLTKETLAAVVVAFSLGLIAGGFLLHMFKRCVDFRNRRRSRESPKPPQQETQPSSTASPLVVAANPVRAENTDMPVT</sequence>
<name>A0ABN8LE37_9CNID</name>
<evidence type="ECO:0000313" key="3">
    <source>
        <dbReference type="EMBL" id="CAH3015204.1"/>
    </source>
</evidence>
<feature type="region of interest" description="Disordered" evidence="1">
    <location>
        <begin position="132"/>
        <end position="171"/>
    </location>
</feature>
<keyword evidence="2" id="KW-0472">Membrane</keyword>
<dbReference type="EMBL" id="CALNXI010000020">
    <property type="protein sequence ID" value="CAH3015204.1"/>
    <property type="molecule type" value="Genomic_DNA"/>
</dbReference>
<evidence type="ECO:0000256" key="1">
    <source>
        <dbReference type="SAM" id="MobiDB-lite"/>
    </source>
</evidence>
<protein>
    <submittedName>
        <fullName evidence="3">Uncharacterized protein</fullName>
    </submittedName>
</protein>
<keyword evidence="4" id="KW-1185">Reference proteome</keyword>
<feature type="transmembrane region" description="Helical" evidence="2">
    <location>
        <begin position="101"/>
        <end position="122"/>
    </location>
</feature>
<comment type="caution">
    <text evidence="3">The sequence shown here is derived from an EMBL/GenBank/DDBJ whole genome shotgun (WGS) entry which is preliminary data.</text>
</comment>
<keyword evidence="2" id="KW-1133">Transmembrane helix</keyword>
<reference evidence="3 4" key="1">
    <citation type="submission" date="2022-05" db="EMBL/GenBank/DDBJ databases">
        <authorList>
            <consortium name="Genoscope - CEA"/>
            <person name="William W."/>
        </authorList>
    </citation>
    <scope>NUCLEOTIDE SEQUENCE [LARGE SCALE GENOMIC DNA]</scope>
</reference>